<proteinExistence type="predicted"/>
<organism evidence="1 2">
    <name type="scientific">Papaver nudicaule</name>
    <name type="common">Iceland poppy</name>
    <dbReference type="NCBI Taxonomy" id="74823"/>
    <lineage>
        <taxon>Eukaryota</taxon>
        <taxon>Viridiplantae</taxon>
        <taxon>Streptophyta</taxon>
        <taxon>Embryophyta</taxon>
        <taxon>Tracheophyta</taxon>
        <taxon>Spermatophyta</taxon>
        <taxon>Magnoliopsida</taxon>
        <taxon>Ranunculales</taxon>
        <taxon>Papaveraceae</taxon>
        <taxon>Papaveroideae</taxon>
        <taxon>Papaver</taxon>
    </lineage>
</organism>
<comment type="caution">
    <text evidence="1">The sequence shown here is derived from an EMBL/GenBank/DDBJ whole genome shotgun (WGS) entry which is preliminary data.</text>
</comment>
<gene>
    <name evidence="1" type="ORF">MKW94_008553</name>
</gene>
<accession>A0AA41S1L1</accession>
<dbReference type="EMBL" id="JAJJMA010048650">
    <property type="protein sequence ID" value="MCL7025748.1"/>
    <property type="molecule type" value="Genomic_DNA"/>
</dbReference>
<evidence type="ECO:0000313" key="1">
    <source>
        <dbReference type="EMBL" id="MCL7025748.1"/>
    </source>
</evidence>
<dbReference type="Proteomes" id="UP001177140">
    <property type="component" value="Unassembled WGS sequence"/>
</dbReference>
<evidence type="ECO:0000313" key="2">
    <source>
        <dbReference type="Proteomes" id="UP001177140"/>
    </source>
</evidence>
<keyword evidence="2" id="KW-1185">Reference proteome</keyword>
<dbReference type="AlphaFoldDB" id="A0AA41S1L1"/>
<reference evidence="1" key="1">
    <citation type="submission" date="2022-03" db="EMBL/GenBank/DDBJ databases">
        <title>A functionally conserved STORR gene fusion in Papaver species that diverged 16.8 million years ago.</title>
        <authorList>
            <person name="Catania T."/>
        </authorList>
    </citation>
    <scope>NUCLEOTIDE SEQUENCE</scope>
    <source>
        <strain evidence="1">S-191538</strain>
    </source>
</reference>
<sequence>MGSEEEQQERKKRRMISNLQLNKMKFENREMKHRLSCVVQNTQLFRRDNDKLQFESEAED</sequence>
<name>A0AA41S1L1_PAPNU</name>
<protein>
    <submittedName>
        <fullName evidence="1">Uncharacterized protein</fullName>
    </submittedName>
</protein>